<comment type="caution">
    <text evidence="1">The sequence shown here is derived from an EMBL/GenBank/DDBJ whole genome shotgun (WGS) entry which is preliminary data.</text>
</comment>
<organism evidence="1 2">
    <name type="scientific">Splendidivirga corallicola</name>
    <dbReference type="NCBI Taxonomy" id="3051826"/>
    <lineage>
        <taxon>Bacteria</taxon>
        <taxon>Pseudomonadati</taxon>
        <taxon>Bacteroidota</taxon>
        <taxon>Cytophagia</taxon>
        <taxon>Cytophagales</taxon>
        <taxon>Splendidivirgaceae</taxon>
        <taxon>Splendidivirga</taxon>
    </lineage>
</organism>
<dbReference type="InterPro" id="IPR021457">
    <property type="entry name" value="DUF3108"/>
</dbReference>
<accession>A0ABT8KJ75</accession>
<dbReference type="Proteomes" id="UP001172082">
    <property type="component" value="Unassembled WGS sequence"/>
</dbReference>
<evidence type="ECO:0000313" key="2">
    <source>
        <dbReference type="Proteomes" id="UP001172082"/>
    </source>
</evidence>
<name>A0ABT8KJ75_9BACT</name>
<evidence type="ECO:0000313" key="1">
    <source>
        <dbReference type="EMBL" id="MDN5200757.1"/>
    </source>
</evidence>
<dbReference type="RefSeq" id="WP_346750777.1">
    <property type="nucleotide sequence ID" value="NZ_JAUJEA010000001.1"/>
</dbReference>
<sequence length="268" mass="31312">MKLSLRTILFLLILSSFTSTKKTYRYIKNESFRSGEKLEYRVHLGFLSGATATMEISETVYQINGRPCFKVNVFGRTAGIIDVFYKVRDNWGSYIDTAAIVPHRFYRYIKENRYRKNEIVNFNHDLDTATVARLDKKTRKLLKKDKFAVPNNVQDLVSGYYFLRTLDLSKYKSGDIININAFFDDEIYDMKIKMLGTERIKTKVGRFEAYKLAPVLPENSLFKDENSIKVWISKDKNKLPLKIKADMFVGAIEVDIKSYKNIRNKIQQ</sequence>
<protein>
    <submittedName>
        <fullName evidence="1">DUF3108 domain-containing protein</fullName>
    </submittedName>
</protein>
<proteinExistence type="predicted"/>
<gene>
    <name evidence="1" type="ORF">QQ008_05280</name>
</gene>
<reference evidence="1" key="1">
    <citation type="submission" date="2023-06" db="EMBL/GenBank/DDBJ databases">
        <title>Genomic of Parafulvivirga corallium.</title>
        <authorList>
            <person name="Wang G."/>
        </authorList>
    </citation>
    <scope>NUCLEOTIDE SEQUENCE</scope>
    <source>
        <strain evidence="1">BMA10</strain>
    </source>
</reference>
<keyword evidence="2" id="KW-1185">Reference proteome</keyword>
<dbReference type="EMBL" id="JAUJEA010000001">
    <property type="protein sequence ID" value="MDN5200757.1"/>
    <property type="molecule type" value="Genomic_DNA"/>
</dbReference>
<dbReference type="Pfam" id="PF11306">
    <property type="entry name" value="DUF3108"/>
    <property type="match status" value="1"/>
</dbReference>